<organism evidence="3 4">
    <name type="scientific">Paraburkholderia silvatlantica</name>
    <dbReference type="NCBI Taxonomy" id="321895"/>
    <lineage>
        <taxon>Bacteria</taxon>
        <taxon>Pseudomonadati</taxon>
        <taxon>Pseudomonadota</taxon>
        <taxon>Betaproteobacteria</taxon>
        <taxon>Burkholderiales</taxon>
        <taxon>Burkholderiaceae</taxon>
        <taxon>Paraburkholderia</taxon>
    </lineage>
</organism>
<keyword evidence="2" id="KW-1133">Transmembrane helix</keyword>
<comment type="caution">
    <text evidence="3">The sequence shown here is derived from an EMBL/GenBank/DDBJ whole genome shotgun (WGS) entry which is preliminary data.</text>
</comment>
<feature type="transmembrane region" description="Helical" evidence="2">
    <location>
        <begin position="28"/>
        <end position="49"/>
    </location>
</feature>
<name>A0ABR6FRT1_9BURK</name>
<evidence type="ECO:0000313" key="3">
    <source>
        <dbReference type="EMBL" id="MBB2930147.1"/>
    </source>
</evidence>
<evidence type="ECO:0000313" key="4">
    <source>
        <dbReference type="Proteomes" id="UP000533533"/>
    </source>
</evidence>
<dbReference type="EMBL" id="JACHVZ010000012">
    <property type="protein sequence ID" value="MBB2930147.1"/>
    <property type="molecule type" value="Genomic_DNA"/>
</dbReference>
<gene>
    <name evidence="3" type="ORF">FHX59_004595</name>
</gene>
<keyword evidence="2" id="KW-0812">Transmembrane</keyword>
<evidence type="ECO:0000256" key="2">
    <source>
        <dbReference type="SAM" id="Phobius"/>
    </source>
</evidence>
<evidence type="ECO:0000256" key="1">
    <source>
        <dbReference type="SAM" id="MobiDB-lite"/>
    </source>
</evidence>
<keyword evidence="2" id="KW-0472">Membrane</keyword>
<proteinExistence type="predicted"/>
<feature type="compositionally biased region" description="Polar residues" evidence="1">
    <location>
        <begin position="7"/>
        <end position="20"/>
    </location>
</feature>
<feature type="region of interest" description="Disordered" evidence="1">
    <location>
        <begin position="1"/>
        <end position="20"/>
    </location>
</feature>
<dbReference type="RefSeq" id="WP_133253730.1">
    <property type="nucleotide sequence ID" value="NZ_JACHVZ010000012.1"/>
</dbReference>
<protein>
    <submittedName>
        <fullName evidence="3">Uncharacterized protein</fullName>
    </submittedName>
</protein>
<sequence length="241" mass="26803">MKRAQVKPSQRRLNAQSPTRSDWKDSRLVVAALSAAGTATLFATVIMPLSNTLLTNKIEKLTELSAGAANTAGELEKVKKELAASRADERLAVMKSPFIPGSVYPLGLDSVIIGTPAQEILTRLPGAKWDEDNQYITYDVTDENAVFSQAAYYFDKNRKVSAILYQFRDREAGAELVKKLMLTGFGEPYAQKKHKTLWKINDHEWATLEEYTPGNITFHLYLYPLFTDWGAIPQAVASSGQ</sequence>
<dbReference type="Proteomes" id="UP000533533">
    <property type="component" value="Unassembled WGS sequence"/>
</dbReference>
<reference evidence="3 4" key="1">
    <citation type="submission" date="2020-08" db="EMBL/GenBank/DDBJ databases">
        <title>Genomic Encyclopedia of Type Strains, Phase IV (KMG-V): Genome sequencing to study the core and pangenomes of soil and plant-associated prokaryotes.</title>
        <authorList>
            <person name="Whitman W."/>
        </authorList>
    </citation>
    <scope>NUCLEOTIDE SEQUENCE [LARGE SCALE GENOMIC DNA]</scope>
    <source>
        <strain evidence="3 4">SRMrh-85</strain>
    </source>
</reference>
<keyword evidence="4" id="KW-1185">Reference proteome</keyword>
<accession>A0ABR6FRT1</accession>